<protein>
    <submittedName>
        <fullName evidence="3">Aldolase II superfamily protein</fullName>
    </submittedName>
</protein>
<dbReference type="PANTHER" id="PTHR10672">
    <property type="entry name" value="ADDUCIN"/>
    <property type="match status" value="1"/>
</dbReference>
<dbReference type="OrthoDB" id="8859181at2"/>
<dbReference type="GO" id="GO:0051015">
    <property type="term" value="F:actin filament binding"/>
    <property type="evidence" value="ECO:0007669"/>
    <property type="project" value="TreeGrafter"/>
</dbReference>
<comment type="caution">
    <text evidence="3">The sequence shown here is derived from an EMBL/GenBank/DDBJ whole genome shotgun (WGS) entry which is preliminary data.</text>
</comment>
<evidence type="ECO:0000259" key="2">
    <source>
        <dbReference type="SMART" id="SM01007"/>
    </source>
</evidence>
<organism evidence="3 4">
    <name type="scientific">Cupriavidus basilensis OR16</name>
    <dbReference type="NCBI Taxonomy" id="1127483"/>
    <lineage>
        <taxon>Bacteria</taxon>
        <taxon>Pseudomonadati</taxon>
        <taxon>Pseudomonadota</taxon>
        <taxon>Betaproteobacteria</taxon>
        <taxon>Burkholderiales</taxon>
        <taxon>Burkholderiaceae</taxon>
        <taxon>Cupriavidus</taxon>
    </lineage>
</organism>
<dbReference type="SUPFAM" id="SSF53639">
    <property type="entry name" value="AraD/HMP-PK domain-like"/>
    <property type="match status" value="1"/>
</dbReference>
<dbReference type="Pfam" id="PF00596">
    <property type="entry name" value="Aldolase_II"/>
    <property type="match status" value="1"/>
</dbReference>
<evidence type="ECO:0000313" key="4">
    <source>
        <dbReference type="Proteomes" id="UP000005808"/>
    </source>
</evidence>
<dbReference type="InterPro" id="IPR036409">
    <property type="entry name" value="Aldolase_II/adducin_N_sf"/>
</dbReference>
<dbReference type="InterPro" id="IPR051017">
    <property type="entry name" value="Aldolase-II_Adducin_sf"/>
</dbReference>
<dbReference type="NCBIfam" id="NF005451">
    <property type="entry name" value="PRK07044.1"/>
    <property type="match status" value="1"/>
</dbReference>
<dbReference type="RefSeq" id="WP_006161027.1">
    <property type="nucleotide sequence ID" value="NZ_AHJE01000071.1"/>
</dbReference>
<dbReference type="InterPro" id="IPR001303">
    <property type="entry name" value="Aldolase_II/adducin_N"/>
</dbReference>
<dbReference type="Proteomes" id="UP000005808">
    <property type="component" value="Unassembled WGS sequence"/>
</dbReference>
<feature type="domain" description="Class II aldolase/adducin N-terminal" evidence="2">
    <location>
        <begin position="39"/>
        <end position="220"/>
    </location>
</feature>
<dbReference type="GO" id="GO:0005856">
    <property type="term" value="C:cytoskeleton"/>
    <property type="evidence" value="ECO:0007669"/>
    <property type="project" value="TreeGrafter"/>
</dbReference>
<reference evidence="3 4" key="1">
    <citation type="journal article" date="2012" name="J. Bacteriol.">
        <title>De Novo Genome Project of Cupriavidus basilensis OR16.</title>
        <authorList>
            <person name="Cserhati M."/>
            <person name="Kriszt B."/>
            <person name="Szoboszlay S."/>
            <person name="Toth A."/>
            <person name="Szabo I."/>
            <person name="Tancsics A."/>
            <person name="Nagy I."/>
            <person name="Horvath B."/>
            <person name="Nagy I."/>
            <person name="Kukolya J."/>
        </authorList>
    </citation>
    <scope>NUCLEOTIDE SEQUENCE [LARGE SCALE GENOMIC DNA]</scope>
    <source>
        <strain evidence="3 4">OR16</strain>
    </source>
</reference>
<evidence type="ECO:0000313" key="3">
    <source>
        <dbReference type="EMBL" id="EHP40204.1"/>
    </source>
</evidence>
<dbReference type="SMART" id="SM01007">
    <property type="entry name" value="Aldolase_II"/>
    <property type="match status" value="1"/>
</dbReference>
<accession>H1SBD3</accession>
<proteinExistence type="inferred from homology"/>
<dbReference type="EMBL" id="AHJE01000071">
    <property type="protein sequence ID" value="EHP40204.1"/>
    <property type="molecule type" value="Genomic_DNA"/>
</dbReference>
<gene>
    <name evidence="3" type="ORF">OR16_27432</name>
</gene>
<evidence type="ECO:0000256" key="1">
    <source>
        <dbReference type="ARBA" id="ARBA00037961"/>
    </source>
</evidence>
<dbReference type="PANTHER" id="PTHR10672:SF3">
    <property type="entry name" value="PROTEIN HU-LI TAI SHAO"/>
    <property type="match status" value="1"/>
</dbReference>
<dbReference type="AlphaFoldDB" id="H1SBD3"/>
<dbReference type="Gene3D" id="3.40.225.10">
    <property type="entry name" value="Class II aldolase/adducin N-terminal domain"/>
    <property type="match status" value="1"/>
</dbReference>
<comment type="similarity">
    <text evidence="1">Belongs to the aldolase class II family.</text>
</comment>
<sequence>MNTVTEPLLAWSDPSLSLPALHFPAVQAKVSPTEWAVRVELAAAYRLAAQFRWTDHIYTHFSARVPGSDEHFLINAYGLTFEEITASNLVKVDIDGEILRDDTGLGINPAGYVIHSAIHAARHDVGCVLHTHTAAGIGVSAQRDGLLMISQHAMRFFERVAYHDYEGIAIDLDERSRLVADLGERDIFILRNHGLLTCAPTIAQAFQELHMLERACVAQLAAQSGGAPLVIAPDAVARKVAELVVSNAGGPVTRKHWAALLRQLDRSDPSYRQ</sequence>
<name>H1SBD3_9BURK</name>
<dbReference type="PATRIC" id="fig|1127483.3.peg.5473"/>